<gene>
    <name evidence="2" type="ORF">FE785_07625</name>
</gene>
<dbReference type="OrthoDB" id="9784953at2"/>
<proteinExistence type="predicted"/>
<evidence type="ECO:0000259" key="1">
    <source>
        <dbReference type="PROSITE" id="PS51833"/>
    </source>
</evidence>
<dbReference type="InterPro" id="IPR052340">
    <property type="entry name" value="RNase_Y/CdgJ"/>
</dbReference>
<dbReference type="InterPro" id="IPR013976">
    <property type="entry name" value="HDOD"/>
</dbReference>
<evidence type="ECO:0000313" key="2">
    <source>
        <dbReference type="EMBL" id="QCU90511.1"/>
    </source>
</evidence>
<keyword evidence="3" id="KW-1185">Reference proteome</keyword>
<dbReference type="Proteomes" id="UP000304864">
    <property type="component" value="Chromosome"/>
</dbReference>
<reference evidence="2 3" key="1">
    <citation type="submission" date="2019-05" db="EMBL/GenBank/DDBJ databases">
        <title>Thiomicrorhabdus sediminis sp. nov, a novel sulfur-oxidizing bacterium isolated from coastal sediment.</title>
        <authorList>
            <person name="Liu X."/>
        </authorList>
    </citation>
    <scope>NUCLEOTIDE SEQUENCE [LARGE SCALE GENOMIC DNA]</scope>
    <source>
        <strain evidence="2 3">G1</strain>
    </source>
</reference>
<dbReference type="PROSITE" id="PS51833">
    <property type="entry name" value="HDOD"/>
    <property type="match status" value="1"/>
</dbReference>
<name>A0A4P9K6M0_9GAMM</name>
<protein>
    <submittedName>
        <fullName evidence="2">HDOD domain-containing protein</fullName>
    </submittedName>
</protein>
<dbReference type="EMBL" id="CP040602">
    <property type="protein sequence ID" value="QCU90511.1"/>
    <property type="molecule type" value="Genomic_DNA"/>
</dbReference>
<dbReference type="PANTHER" id="PTHR33525">
    <property type="match status" value="1"/>
</dbReference>
<organism evidence="2 3">
    <name type="scientific">Thiomicrorhabdus sediminis</name>
    <dbReference type="NCBI Taxonomy" id="2580412"/>
    <lineage>
        <taxon>Bacteria</taxon>
        <taxon>Pseudomonadati</taxon>
        <taxon>Pseudomonadota</taxon>
        <taxon>Gammaproteobacteria</taxon>
        <taxon>Thiotrichales</taxon>
        <taxon>Piscirickettsiaceae</taxon>
        <taxon>Thiomicrorhabdus</taxon>
    </lineage>
</organism>
<dbReference type="KEGG" id="thig:FE785_07625"/>
<dbReference type="PANTHER" id="PTHR33525:SF6">
    <property type="entry name" value="HDOD DOMAIN-CONTAINING PROTEIN"/>
    <property type="match status" value="1"/>
</dbReference>
<dbReference type="Gene3D" id="1.10.3210.10">
    <property type="entry name" value="Hypothetical protein af1432"/>
    <property type="match status" value="1"/>
</dbReference>
<accession>A0A4P9K6M0</accession>
<evidence type="ECO:0000313" key="3">
    <source>
        <dbReference type="Proteomes" id="UP000304864"/>
    </source>
</evidence>
<sequence>MTGTFGFIRFMDIKQQLEIAQQILADTPLPAMPTEVLELQALFASTEFPDFGEVARIIGRNTVLSGELLKLANDPRFVGKRAQPVQNIRAAVDRLGSTQLQNLVVGLAFKSVVKNMAFETLIEHSFDVARVACELSTYIVEVRPDKAYLAGLFHNSGAIMLASRFAKYEKIFFNTLTNYYSGVHKEELIFRVNHGVFGLLVAKKWNLDADICQLVMMHHQKDLHSIENDKVRLLVALIQLANGIVSEVSFGSYIGTEIKEMMMNAQEVLMIESSVINEVRKSVIINSLIAQI</sequence>
<dbReference type="Pfam" id="PF08668">
    <property type="entry name" value="HDOD"/>
    <property type="match status" value="1"/>
</dbReference>
<feature type="domain" description="HDOD" evidence="1">
    <location>
        <begin position="29"/>
        <end position="221"/>
    </location>
</feature>
<dbReference type="AlphaFoldDB" id="A0A4P9K6M0"/>
<dbReference type="SUPFAM" id="SSF109604">
    <property type="entry name" value="HD-domain/PDEase-like"/>
    <property type="match status" value="1"/>
</dbReference>